<keyword evidence="2" id="KW-1185">Reference proteome</keyword>
<dbReference type="EMBL" id="JACHEO010000011">
    <property type="protein sequence ID" value="MBB5348367.1"/>
    <property type="molecule type" value="Genomic_DNA"/>
</dbReference>
<comment type="caution">
    <text evidence="1">The sequence shown here is derived from an EMBL/GenBank/DDBJ whole genome shotgun (WGS) entry which is preliminary data.</text>
</comment>
<accession>A0A840UQ55</accession>
<protein>
    <submittedName>
        <fullName evidence="1">Uncharacterized protein</fullName>
    </submittedName>
</protein>
<sequence>MLVAAIFPYGSVYFLDLWHRYQVRKNKRTISA</sequence>
<organism evidence="1 2">
    <name type="scientific">Desulfoprunum benzoelyticum</name>
    <dbReference type="NCBI Taxonomy" id="1506996"/>
    <lineage>
        <taxon>Bacteria</taxon>
        <taxon>Pseudomonadati</taxon>
        <taxon>Thermodesulfobacteriota</taxon>
        <taxon>Desulfobulbia</taxon>
        <taxon>Desulfobulbales</taxon>
        <taxon>Desulfobulbaceae</taxon>
        <taxon>Desulfoprunum</taxon>
    </lineage>
</organism>
<reference evidence="1 2" key="1">
    <citation type="submission" date="2020-08" db="EMBL/GenBank/DDBJ databases">
        <title>Genomic Encyclopedia of Type Strains, Phase IV (KMG-IV): sequencing the most valuable type-strain genomes for metagenomic binning, comparative biology and taxonomic classification.</title>
        <authorList>
            <person name="Goeker M."/>
        </authorList>
    </citation>
    <scope>NUCLEOTIDE SEQUENCE [LARGE SCALE GENOMIC DNA]</scope>
    <source>
        <strain evidence="1 2">DSM 28570</strain>
    </source>
</reference>
<dbReference type="Proteomes" id="UP000539642">
    <property type="component" value="Unassembled WGS sequence"/>
</dbReference>
<dbReference type="AlphaFoldDB" id="A0A840UQ55"/>
<evidence type="ECO:0000313" key="1">
    <source>
        <dbReference type="EMBL" id="MBB5348367.1"/>
    </source>
</evidence>
<evidence type="ECO:0000313" key="2">
    <source>
        <dbReference type="Proteomes" id="UP000539642"/>
    </source>
</evidence>
<name>A0A840UQ55_9BACT</name>
<gene>
    <name evidence="1" type="ORF">HNQ81_002102</name>
</gene>
<proteinExistence type="predicted"/>